<sequence>MLSLRALKTPATARTPSRRVITFYSPLAHLTGCATAKTTKGSCSNGWSCAARCWEDSLAVQAERGERCDLTFRLAKTDRNPSPEQDGETSAKWVRTCLRISVCRLITARRAQALRTSRRSSSHGGMLAVDAQAGSLVKDSRSLASHSQARFQSSSLAPLHQDEPRPLPVGLGLFCLPTPHSSHRLVGEQFALRVLLLIRSPTRSSRFPAHHTAPSEYRFSSKGGPSLPNLARLALQLAHSGLDVGSSERLDSRSVERLIPAIEASLPIANRAGEAGGRTLGVEGVDLACNVVYPRLSRWRETTARHSYIRPRLTVFGGGGGGGRGSRRVLHTRAVPCG</sequence>
<gene>
    <name evidence="1" type="ORF">RHTO0S_11e02432g</name>
</gene>
<proteinExistence type="predicted"/>
<evidence type="ECO:0000313" key="1">
    <source>
        <dbReference type="EMBL" id="CDR45601.1"/>
    </source>
</evidence>
<organism evidence="1">
    <name type="scientific">Rhodotorula toruloides</name>
    <name type="common">Yeast</name>
    <name type="synonym">Rhodosporidium toruloides</name>
    <dbReference type="NCBI Taxonomy" id="5286"/>
    <lineage>
        <taxon>Eukaryota</taxon>
        <taxon>Fungi</taxon>
        <taxon>Dikarya</taxon>
        <taxon>Basidiomycota</taxon>
        <taxon>Pucciniomycotina</taxon>
        <taxon>Microbotryomycetes</taxon>
        <taxon>Sporidiobolales</taxon>
        <taxon>Sporidiobolaceae</taxon>
        <taxon>Rhodotorula</taxon>
    </lineage>
</organism>
<dbReference type="AlphaFoldDB" id="A0A061BF58"/>
<name>A0A061BF58_RHOTO</name>
<dbReference type="EMBL" id="LK052946">
    <property type="protein sequence ID" value="CDR45601.1"/>
    <property type="molecule type" value="Genomic_DNA"/>
</dbReference>
<reference evidence="1" key="1">
    <citation type="journal article" date="2014" name="Genome Announc.">
        <title>Draft genome sequence of Rhodosporidium toruloides CECT1137, an oleaginous yeast of biotechnological interest.</title>
        <authorList>
            <person name="Morin N."/>
            <person name="Calcas X."/>
            <person name="Devillers H."/>
            <person name="Durrens P."/>
            <person name="Sherman D.J."/>
            <person name="Nicaud J.-M."/>
            <person name="Neuveglise C."/>
        </authorList>
    </citation>
    <scope>NUCLEOTIDE SEQUENCE</scope>
    <source>
        <strain evidence="1">CECT1137</strain>
    </source>
</reference>
<accession>A0A061BF58</accession>
<protein>
    <submittedName>
        <fullName evidence="1">RHTO0S11e02432g1_1</fullName>
    </submittedName>
</protein>